<keyword evidence="2" id="KW-1185">Reference proteome</keyword>
<sequence length="330" mass="38455">MNKIKFRTGKKVKVEDKNLVKTASENSKRLDCNSSILLNDDSPDKFKNNKEKTLERKYELIGQHTEIWLSVLDYIIRLIYQIGGLYTERDVSCLCKHFLKKLYQYFYYSPVVHQSALKFLSSIARNTSSIQPIFDYLLIPKLTVDLVDGRLKDNCSQCSDIKRYVKEFLLNMKRYFNHHHQYGKLEVASRLHPLKPSGDKLSCITSFTHIVGCPKLFNTFLLEFKGLDYMLSILSQPQQGNVYLYTIASLCTIYKSLQKEYDIKINCPCVNNRDDCLFSEKNKKKRKKKESKNELFLLADSDFSSCLVHMEKDKNCTIQLQDITINLNKG</sequence>
<gene>
    <name evidence="1" type="ORF">Anas_09778</name>
</gene>
<dbReference type="AlphaFoldDB" id="A0A5N5THA4"/>
<comment type="caution">
    <text evidence="1">The sequence shown here is derived from an EMBL/GenBank/DDBJ whole genome shotgun (WGS) entry which is preliminary data.</text>
</comment>
<reference evidence="1 2" key="1">
    <citation type="journal article" date="2019" name="PLoS Biol.">
        <title>Sex chromosomes control vertical transmission of feminizing Wolbachia symbionts in an isopod.</title>
        <authorList>
            <person name="Becking T."/>
            <person name="Chebbi M.A."/>
            <person name="Giraud I."/>
            <person name="Moumen B."/>
            <person name="Laverre T."/>
            <person name="Caubet Y."/>
            <person name="Peccoud J."/>
            <person name="Gilbert C."/>
            <person name="Cordaux R."/>
        </authorList>
    </citation>
    <scope>NUCLEOTIDE SEQUENCE [LARGE SCALE GENOMIC DNA]</scope>
    <source>
        <strain evidence="1">ANa2</strain>
        <tissue evidence="1">Whole body excluding digestive tract and cuticle</tissue>
    </source>
</reference>
<dbReference type="SUPFAM" id="SSF48371">
    <property type="entry name" value="ARM repeat"/>
    <property type="match status" value="1"/>
</dbReference>
<dbReference type="Proteomes" id="UP000326759">
    <property type="component" value="Unassembled WGS sequence"/>
</dbReference>
<dbReference type="EMBL" id="SEYY01002872">
    <property type="protein sequence ID" value="KAB7504555.1"/>
    <property type="molecule type" value="Genomic_DNA"/>
</dbReference>
<accession>A0A5N5THA4</accession>
<evidence type="ECO:0000313" key="2">
    <source>
        <dbReference type="Proteomes" id="UP000326759"/>
    </source>
</evidence>
<dbReference type="InterPro" id="IPR016024">
    <property type="entry name" value="ARM-type_fold"/>
</dbReference>
<dbReference type="OrthoDB" id="6086604at2759"/>
<protein>
    <submittedName>
        <fullName evidence="1">Uncharacterized protein</fullName>
    </submittedName>
</protein>
<organism evidence="1 2">
    <name type="scientific">Armadillidium nasatum</name>
    <dbReference type="NCBI Taxonomy" id="96803"/>
    <lineage>
        <taxon>Eukaryota</taxon>
        <taxon>Metazoa</taxon>
        <taxon>Ecdysozoa</taxon>
        <taxon>Arthropoda</taxon>
        <taxon>Crustacea</taxon>
        <taxon>Multicrustacea</taxon>
        <taxon>Malacostraca</taxon>
        <taxon>Eumalacostraca</taxon>
        <taxon>Peracarida</taxon>
        <taxon>Isopoda</taxon>
        <taxon>Oniscidea</taxon>
        <taxon>Crinocheta</taxon>
        <taxon>Armadillidiidae</taxon>
        <taxon>Armadillidium</taxon>
    </lineage>
</organism>
<evidence type="ECO:0000313" key="1">
    <source>
        <dbReference type="EMBL" id="KAB7504555.1"/>
    </source>
</evidence>
<name>A0A5N5THA4_9CRUS</name>
<proteinExistence type="predicted"/>